<comment type="caution">
    <text evidence="1">The sequence shown here is derived from an EMBL/GenBank/DDBJ whole genome shotgun (WGS) entry which is preliminary data.</text>
</comment>
<dbReference type="Proteomes" id="UP001138686">
    <property type="component" value="Unassembled WGS sequence"/>
</dbReference>
<proteinExistence type="predicted"/>
<sequence>MSRLFFYRQDKFFSVAFPFSVITEDDEIVEISSFSGISIDSKALSSVLSILEDSSFKLNPSVTDYYIESNTVENIGISLLEEIFQSEPSYVRYDYDPKYVNGRLHPLHHLDINYSSYGTYKLGLNNSIAIDYFDNILNLNTDCTYLED</sequence>
<evidence type="ECO:0000313" key="1">
    <source>
        <dbReference type="EMBL" id="MBW2937413.1"/>
    </source>
</evidence>
<name>A0A9X1JWV2_9FLAO</name>
<reference evidence="1" key="1">
    <citation type="submission" date="2021-07" db="EMBL/GenBank/DDBJ databases">
        <title>Aureisphaera sp. CAU 1614 isolated from sea sediment.</title>
        <authorList>
            <person name="Kim W."/>
        </authorList>
    </citation>
    <scope>NUCLEOTIDE SEQUENCE</scope>
    <source>
        <strain evidence="1">CAU 1614</strain>
    </source>
</reference>
<dbReference type="AlphaFoldDB" id="A0A9X1JWV2"/>
<dbReference type="RefSeq" id="WP_219051840.1">
    <property type="nucleotide sequence ID" value="NZ_JAHWDP010000002.1"/>
</dbReference>
<dbReference type="EMBL" id="JAHWDP010000002">
    <property type="protein sequence ID" value="MBW2937413.1"/>
    <property type="molecule type" value="Genomic_DNA"/>
</dbReference>
<evidence type="ECO:0000313" key="2">
    <source>
        <dbReference type="Proteomes" id="UP001138686"/>
    </source>
</evidence>
<accession>A0A9X1JWV2</accession>
<protein>
    <submittedName>
        <fullName evidence="1">Uncharacterized protein</fullName>
    </submittedName>
</protein>
<keyword evidence="2" id="KW-1185">Reference proteome</keyword>
<organism evidence="1 2">
    <name type="scientific">Halomarinibacterium sedimenti</name>
    <dbReference type="NCBI Taxonomy" id="2857106"/>
    <lineage>
        <taxon>Bacteria</taxon>
        <taxon>Pseudomonadati</taxon>
        <taxon>Bacteroidota</taxon>
        <taxon>Flavobacteriia</taxon>
        <taxon>Flavobacteriales</taxon>
        <taxon>Flavobacteriaceae</taxon>
        <taxon>Halomarinibacterium</taxon>
    </lineage>
</organism>
<gene>
    <name evidence="1" type="ORF">KXJ69_04810</name>
</gene>